<gene>
    <name evidence="2" type="ORF">ACFPFW_13555</name>
</gene>
<evidence type="ECO:0000313" key="2">
    <source>
        <dbReference type="EMBL" id="MFC5069038.1"/>
    </source>
</evidence>
<feature type="chain" id="PRO_5047225315" evidence="1">
    <location>
        <begin position="25"/>
        <end position="98"/>
    </location>
</feature>
<comment type="caution">
    <text evidence="2">The sequence shown here is derived from an EMBL/GenBank/DDBJ whole genome shotgun (WGS) entry which is preliminary data.</text>
</comment>
<keyword evidence="1" id="KW-0732">Signal</keyword>
<keyword evidence="3" id="KW-1185">Reference proteome</keyword>
<evidence type="ECO:0000256" key="1">
    <source>
        <dbReference type="SAM" id="SignalP"/>
    </source>
</evidence>
<sequence>MTSGIKLLAGIGIFSVALASGAEAACKGGSFTFTNRSCPTMSQVLVCNGENGSGGTNQAAIKLGQSQTFDTPAGSTFTATCGIAPPQKCPAAQCVNGE</sequence>
<organism evidence="2 3">
    <name type="scientific">Flaviflagellibacter deserti</name>
    <dbReference type="NCBI Taxonomy" id="2267266"/>
    <lineage>
        <taxon>Bacteria</taxon>
        <taxon>Pseudomonadati</taxon>
        <taxon>Pseudomonadota</taxon>
        <taxon>Alphaproteobacteria</taxon>
        <taxon>Hyphomicrobiales</taxon>
        <taxon>Flaviflagellibacter</taxon>
    </lineage>
</organism>
<name>A0ABV9Z278_9HYPH</name>
<dbReference type="EMBL" id="JBHSJF010000006">
    <property type="protein sequence ID" value="MFC5069038.1"/>
    <property type="molecule type" value="Genomic_DNA"/>
</dbReference>
<feature type="signal peptide" evidence="1">
    <location>
        <begin position="1"/>
        <end position="24"/>
    </location>
</feature>
<reference evidence="3" key="1">
    <citation type="journal article" date="2019" name="Int. J. Syst. Evol. Microbiol.">
        <title>The Global Catalogue of Microorganisms (GCM) 10K type strain sequencing project: providing services to taxonomists for standard genome sequencing and annotation.</title>
        <authorList>
            <consortium name="The Broad Institute Genomics Platform"/>
            <consortium name="The Broad Institute Genome Sequencing Center for Infectious Disease"/>
            <person name="Wu L."/>
            <person name="Ma J."/>
        </authorList>
    </citation>
    <scope>NUCLEOTIDE SEQUENCE [LARGE SCALE GENOMIC DNA]</scope>
    <source>
        <strain evidence="3">CGMCC 1.16444</strain>
    </source>
</reference>
<protein>
    <submittedName>
        <fullName evidence="2">Uncharacterized protein</fullName>
    </submittedName>
</protein>
<accession>A0ABV9Z278</accession>
<dbReference type="RefSeq" id="WP_114956746.1">
    <property type="nucleotide sequence ID" value="NZ_JBHSJF010000006.1"/>
</dbReference>
<dbReference type="Proteomes" id="UP001595796">
    <property type="component" value="Unassembled WGS sequence"/>
</dbReference>
<proteinExistence type="predicted"/>
<evidence type="ECO:0000313" key="3">
    <source>
        <dbReference type="Proteomes" id="UP001595796"/>
    </source>
</evidence>